<dbReference type="EMBL" id="JAIFRP010000539">
    <property type="protein sequence ID" value="KAK2578163.1"/>
    <property type="molecule type" value="Genomic_DNA"/>
</dbReference>
<sequence length="140" mass="16419">MGRKRWRSKRAMSMLPVYVVPLERVWLGEPLYPLLETTSFETIASVRRNFLIAYLSSYQLTAASPLRLRNIVEGAKDLLIRISTFWIVIISKEYVRPELIFSFMVIPDQDYSEANALSRNILRFGIPDCLRMRRVLDYTN</sequence>
<evidence type="ECO:0000313" key="1">
    <source>
        <dbReference type="EMBL" id="KAK2578163.1"/>
    </source>
</evidence>
<organism evidence="1 2">
    <name type="scientific">Odynerus spinipes</name>
    <dbReference type="NCBI Taxonomy" id="1348599"/>
    <lineage>
        <taxon>Eukaryota</taxon>
        <taxon>Metazoa</taxon>
        <taxon>Ecdysozoa</taxon>
        <taxon>Arthropoda</taxon>
        <taxon>Hexapoda</taxon>
        <taxon>Insecta</taxon>
        <taxon>Pterygota</taxon>
        <taxon>Neoptera</taxon>
        <taxon>Endopterygota</taxon>
        <taxon>Hymenoptera</taxon>
        <taxon>Apocrita</taxon>
        <taxon>Aculeata</taxon>
        <taxon>Vespoidea</taxon>
        <taxon>Vespidae</taxon>
        <taxon>Eumeninae</taxon>
        <taxon>Odynerus</taxon>
    </lineage>
</organism>
<gene>
    <name evidence="1" type="ORF">KPH14_001359</name>
</gene>
<evidence type="ECO:0000313" key="2">
    <source>
        <dbReference type="Proteomes" id="UP001258017"/>
    </source>
</evidence>
<keyword evidence="2" id="KW-1185">Reference proteome</keyword>
<dbReference type="AlphaFoldDB" id="A0AAD9VKP7"/>
<name>A0AAD9VKP7_9HYME</name>
<accession>A0AAD9VKP7</accession>
<dbReference type="Proteomes" id="UP001258017">
    <property type="component" value="Unassembled WGS sequence"/>
</dbReference>
<comment type="caution">
    <text evidence="1">The sequence shown here is derived from an EMBL/GenBank/DDBJ whole genome shotgun (WGS) entry which is preliminary data.</text>
</comment>
<proteinExistence type="predicted"/>
<reference evidence="1" key="2">
    <citation type="journal article" date="2023" name="Commun. Biol.">
        <title>Intrasexual cuticular hydrocarbon dimorphism in a wasp sheds light on hydrocarbon biosynthesis genes in Hymenoptera.</title>
        <authorList>
            <person name="Moris V.C."/>
            <person name="Podsiadlowski L."/>
            <person name="Martin S."/>
            <person name="Oeyen J.P."/>
            <person name="Donath A."/>
            <person name="Petersen M."/>
            <person name="Wilbrandt J."/>
            <person name="Misof B."/>
            <person name="Liedtke D."/>
            <person name="Thamm M."/>
            <person name="Scheiner R."/>
            <person name="Schmitt T."/>
            <person name="Niehuis O."/>
        </authorList>
    </citation>
    <scope>NUCLEOTIDE SEQUENCE</scope>
    <source>
        <strain evidence="1">GBR_01_08_01A</strain>
    </source>
</reference>
<reference evidence="1" key="1">
    <citation type="submission" date="2021-08" db="EMBL/GenBank/DDBJ databases">
        <authorList>
            <person name="Misof B."/>
            <person name="Oliver O."/>
            <person name="Podsiadlowski L."/>
            <person name="Donath A."/>
            <person name="Peters R."/>
            <person name="Mayer C."/>
            <person name="Rust J."/>
            <person name="Gunkel S."/>
            <person name="Lesny P."/>
            <person name="Martin S."/>
            <person name="Oeyen J.P."/>
            <person name="Petersen M."/>
            <person name="Panagiotis P."/>
            <person name="Wilbrandt J."/>
            <person name="Tanja T."/>
        </authorList>
    </citation>
    <scope>NUCLEOTIDE SEQUENCE</scope>
    <source>
        <strain evidence="1">GBR_01_08_01A</strain>
        <tissue evidence="1">Thorax + abdomen</tissue>
    </source>
</reference>
<protein>
    <submittedName>
        <fullName evidence="1">Uncharacterized protein</fullName>
    </submittedName>
</protein>